<dbReference type="AlphaFoldDB" id="A0A8E2AWR4"/>
<sequence length="175" mass="20220">KRVVLHGPRTERQEGANRNVHSQRRVTIEDWPDSLADSEFPMPSRTAPELVDKRNRTQSDRDPPDNWPRLPGDLISHISESSDGIDLHKALKNRYQDDSFFREILKNPHHYKNFEVEGGLVFLKDKQGMLLCVPDVQIGSRSARELVIRHAHSLLAHLGSHKTLGLMRDHVWWKS</sequence>
<organism evidence="3 4">
    <name type="scientific">Obba rivulosa</name>
    <dbReference type="NCBI Taxonomy" id="1052685"/>
    <lineage>
        <taxon>Eukaryota</taxon>
        <taxon>Fungi</taxon>
        <taxon>Dikarya</taxon>
        <taxon>Basidiomycota</taxon>
        <taxon>Agaricomycotina</taxon>
        <taxon>Agaricomycetes</taxon>
        <taxon>Polyporales</taxon>
        <taxon>Gelatoporiaceae</taxon>
        <taxon>Obba</taxon>
    </lineage>
</organism>
<evidence type="ECO:0000256" key="1">
    <source>
        <dbReference type="SAM" id="MobiDB-lite"/>
    </source>
</evidence>
<accession>A0A8E2AWR4</accession>
<dbReference type="Pfam" id="PF17921">
    <property type="entry name" value="Integrase_H2C2"/>
    <property type="match status" value="1"/>
</dbReference>
<evidence type="ECO:0000259" key="2">
    <source>
        <dbReference type="Pfam" id="PF17921"/>
    </source>
</evidence>
<name>A0A8E2AWR4_9APHY</name>
<evidence type="ECO:0000313" key="4">
    <source>
        <dbReference type="Proteomes" id="UP000250043"/>
    </source>
</evidence>
<feature type="non-terminal residue" evidence="3">
    <location>
        <position position="1"/>
    </location>
</feature>
<dbReference type="InterPro" id="IPR041588">
    <property type="entry name" value="Integrase_H2C2"/>
</dbReference>
<dbReference type="OrthoDB" id="3249394at2759"/>
<dbReference type="EMBL" id="KV722510">
    <property type="protein sequence ID" value="OCH86820.1"/>
    <property type="molecule type" value="Genomic_DNA"/>
</dbReference>
<proteinExistence type="predicted"/>
<feature type="non-terminal residue" evidence="3">
    <location>
        <position position="175"/>
    </location>
</feature>
<evidence type="ECO:0000313" key="3">
    <source>
        <dbReference type="EMBL" id="OCH86820.1"/>
    </source>
</evidence>
<reference evidence="3 4" key="1">
    <citation type="submission" date="2016-07" db="EMBL/GenBank/DDBJ databases">
        <title>Draft genome of the white-rot fungus Obba rivulosa 3A-2.</title>
        <authorList>
            <consortium name="DOE Joint Genome Institute"/>
            <person name="Miettinen O."/>
            <person name="Riley R."/>
            <person name="Acob R."/>
            <person name="Barry K."/>
            <person name="Cullen D."/>
            <person name="De Vries R."/>
            <person name="Hainaut M."/>
            <person name="Hatakka A."/>
            <person name="Henrissat B."/>
            <person name="Hilden K."/>
            <person name="Kuo R."/>
            <person name="Labutti K."/>
            <person name="Lipzen A."/>
            <person name="Makela M.R."/>
            <person name="Sandor L."/>
            <person name="Spatafora J.W."/>
            <person name="Grigoriev I.V."/>
            <person name="Hibbett D.S."/>
        </authorList>
    </citation>
    <scope>NUCLEOTIDE SEQUENCE [LARGE SCALE GENOMIC DNA]</scope>
    <source>
        <strain evidence="3 4">3A-2</strain>
    </source>
</reference>
<feature type="region of interest" description="Disordered" evidence="1">
    <location>
        <begin position="1"/>
        <end position="70"/>
    </location>
</feature>
<dbReference type="Gene3D" id="1.10.340.70">
    <property type="match status" value="1"/>
</dbReference>
<dbReference type="Proteomes" id="UP000250043">
    <property type="component" value="Unassembled WGS sequence"/>
</dbReference>
<feature type="domain" description="Integrase zinc-binding" evidence="2">
    <location>
        <begin position="141"/>
        <end position="174"/>
    </location>
</feature>
<gene>
    <name evidence="3" type="ORF">OBBRIDRAFT_694506</name>
</gene>
<feature type="compositionally biased region" description="Basic and acidic residues" evidence="1">
    <location>
        <begin position="50"/>
        <end position="64"/>
    </location>
</feature>
<protein>
    <recommendedName>
        <fullName evidence="2">Integrase zinc-binding domain-containing protein</fullName>
    </recommendedName>
</protein>
<keyword evidence="4" id="KW-1185">Reference proteome</keyword>